<accession>A0AAD8TAA8</accession>
<dbReference type="EMBL" id="JAUUTY010000002">
    <property type="protein sequence ID" value="KAK1678164.1"/>
    <property type="molecule type" value="Genomic_DNA"/>
</dbReference>
<evidence type="ECO:0008006" key="3">
    <source>
        <dbReference type="Google" id="ProtNLM"/>
    </source>
</evidence>
<comment type="caution">
    <text evidence="1">The sequence shown here is derived from an EMBL/GenBank/DDBJ whole genome shotgun (WGS) entry which is preliminary data.</text>
</comment>
<protein>
    <recommendedName>
        <fullName evidence="3">Gag-pol polyprotein</fullName>
    </recommendedName>
</protein>
<sequence>MSSTTRFEVTKFDGTGNFLLWQSRVKDLLGNLRLLKPTKADAAKPTKMGVDESAEMQIRAAGSIRLSLADQVMYHVMDEESPSVIWKTLEEQLLDKTYMA</sequence>
<organism evidence="1 2">
    <name type="scientific">Lolium multiflorum</name>
    <name type="common">Italian ryegrass</name>
    <name type="synonym">Lolium perenne subsp. multiflorum</name>
    <dbReference type="NCBI Taxonomy" id="4521"/>
    <lineage>
        <taxon>Eukaryota</taxon>
        <taxon>Viridiplantae</taxon>
        <taxon>Streptophyta</taxon>
        <taxon>Embryophyta</taxon>
        <taxon>Tracheophyta</taxon>
        <taxon>Spermatophyta</taxon>
        <taxon>Magnoliopsida</taxon>
        <taxon>Liliopsida</taxon>
        <taxon>Poales</taxon>
        <taxon>Poaceae</taxon>
        <taxon>BOP clade</taxon>
        <taxon>Pooideae</taxon>
        <taxon>Poodae</taxon>
        <taxon>Poeae</taxon>
        <taxon>Poeae Chloroplast Group 2 (Poeae type)</taxon>
        <taxon>Loliodinae</taxon>
        <taxon>Loliinae</taxon>
        <taxon>Lolium</taxon>
    </lineage>
</organism>
<evidence type="ECO:0000313" key="2">
    <source>
        <dbReference type="Proteomes" id="UP001231189"/>
    </source>
</evidence>
<dbReference type="Proteomes" id="UP001231189">
    <property type="component" value="Unassembled WGS sequence"/>
</dbReference>
<keyword evidence="2" id="KW-1185">Reference proteome</keyword>
<evidence type="ECO:0000313" key="1">
    <source>
        <dbReference type="EMBL" id="KAK1678164.1"/>
    </source>
</evidence>
<name>A0AAD8TAA8_LOLMU</name>
<proteinExistence type="predicted"/>
<gene>
    <name evidence="1" type="ORF">QYE76_039012</name>
</gene>
<dbReference type="AlphaFoldDB" id="A0AAD8TAA8"/>
<reference evidence="1" key="1">
    <citation type="submission" date="2023-07" db="EMBL/GenBank/DDBJ databases">
        <title>A chromosome-level genome assembly of Lolium multiflorum.</title>
        <authorList>
            <person name="Chen Y."/>
            <person name="Copetti D."/>
            <person name="Kolliker R."/>
            <person name="Studer B."/>
        </authorList>
    </citation>
    <scope>NUCLEOTIDE SEQUENCE</scope>
    <source>
        <strain evidence="1">02402/16</strain>
        <tissue evidence="1">Leaf</tissue>
    </source>
</reference>